<sequence>MAVCTLVDETGYVRQSVQSVEECTGYVLVSPAEYHATADTFAPTSSGVASAFMWGFGAVVVVGYLSAYAVGVAKQVINKL</sequence>
<accession>A0A2S3R4S8</accession>
<evidence type="ECO:0000313" key="2">
    <source>
        <dbReference type="EMBL" id="POB48710.1"/>
    </source>
</evidence>
<dbReference type="Proteomes" id="UP000237466">
    <property type="component" value="Unassembled WGS sequence"/>
</dbReference>
<comment type="caution">
    <text evidence="2">The sequence shown here is derived from an EMBL/GenBank/DDBJ whole genome shotgun (WGS) entry which is preliminary data.</text>
</comment>
<keyword evidence="1" id="KW-1133">Transmembrane helix</keyword>
<feature type="transmembrane region" description="Helical" evidence="1">
    <location>
        <begin position="51"/>
        <end position="73"/>
    </location>
</feature>
<keyword evidence="1" id="KW-0472">Membrane</keyword>
<dbReference type="RefSeq" id="WP_103200114.1">
    <property type="nucleotide sequence ID" value="NZ_PDGH01000066.1"/>
</dbReference>
<name>A0A2S3R4S8_VIBVL</name>
<dbReference type="AlphaFoldDB" id="A0A2S3R4S8"/>
<evidence type="ECO:0000313" key="3">
    <source>
        <dbReference type="Proteomes" id="UP000237466"/>
    </source>
</evidence>
<proteinExistence type="predicted"/>
<protein>
    <submittedName>
        <fullName evidence="2">Uncharacterized protein</fullName>
    </submittedName>
</protein>
<evidence type="ECO:0000256" key="1">
    <source>
        <dbReference type="SAM" id="Phobius"/>
    </source>
</evidence>
<dbReference type="EMBL" id="PDGH01000066">
    <property type="protein sequence ID" value="POB48710.1"/>
    <property type="molecule type" value="Genomic_DNA"/>
</dbReference>
<keyword evidence="1" id="KW-0812">Transmembrane</keyword>
<reference evidence="2 3" key="1">
    <citation type="journal article" date="2018" name="Front. Microbiol.">
        <title>Phylogeny of Vibrio vulnificus from the Analysis of the Core-Genome: Implications for Intra-Species Taxonomy.</title>
        <authorList>
            <person name="Roig F.J."/>
            <person name="Gonzalez-Candelas F."/>
            <person name="Sanjuan E."/>
            <person name="Fouz B."/>
            <person name="Feil E.J."/>
            <person name="Llorens C."/>
            <person name="Baker-Austin C."/>
            <person name="Oliver J.D."/>
            <person name="Danin-Poleg Y."/>
            <person name="Gibas C.J."/>
            <person name="Kashi Y."/>
            <person name="Gulig P.A."/>
            <person name="Morrison S.S."/>
            <person name="Amaro C."/>
        </authorList>
    </citation>
    <scope>NUCLEOTIDE SEQUENCE [LARGE SCALE GENOMIC DNA]</scope>
    <source>
        <strain evidence="2 3">CECT4608</strain>
    </source>
</reference>
<organism evidence="2 3">
    <name type="scientific">Vibrio vulnificus</name>
    <dbReference type="NCBI Taxonomy" id="672"/>
    <lineage>
        <taxon>Bacteria</taxon>
        <taxon>Pseudomonadati</taxon>
        <taxon>Pseudomonadota</taxon>
        <taxon>Gammaproteobacteria</taxon>
        <taxon>Vibrionales</taxon>
        <taxon>Vibrionaceae</taxon>
        <taxon>Vibrio</taxon>
    </lineage>
</organism>
<gene>
    <name evidence="2" type="ORF">CRN52_07945</name>
</gene>